<dbReference type="PANTHER" id="PTHR30592:SF1">
    <property type="entry name" value="SULFUR CARRIER PROTEIN FDHD"/>
    <property type="match status" value="1"/>
</dbReference>
<dbReference type="SUPFAM" id="SSF53927">
    <property type="entry name" value="Cytidine deaminase-like"/>
    <property type="match status" value="1"/>
</dbReference>
<keyword evidence="2 3" id="KW-0501">Molybdenum cofactor biosynthesis</keyword>
<name>A0AA91ID24_VARPD</name>
<dbReference type="GO" id="GO:0016783">
    <property type="term" value="F:sulfurtransferase activity"/>
    <property type="evidence" value="ECO:0007669"/>
    <property type="project" value="InterPro"/>
</dbReference>
<dbReference type="AlphaFoldDB" id="A0AA91ID24"/>
<comment type="caution">
    <text evidence="3">Lacks conserved residue(s) required for the propagation of feature annotation.</text>
</comment>
<comment type="similarity">
    <text evidence="3">Belongs to the FdhD family.</text>
</comment>
<evidence type="ECO:0000256" key="2">
    <source>
        <dbReference type="ARBA" id="ARBA00023150"/>
    </source>
</evidence>
<evidence type="ECO:0000313" key="5">
    <source>
        <dbReference type="Proteomes" id="UP000077852"/>
    </source>
</evidence>
<keyword evidence="1 3" id="KW-0963">Cytoplasm</keyword>
<dbReference type="GO" id="GO:0005737">
    <property type="term" value="C:cytoplasm"/>
    <property type="evidence" value="ECO:0007669"/>
    <property type="project" value="UniProtKB-SubCell"/>
</dbReference>
<accession>A0AA91ID24</accession>
<comment type="caution">
    <text evidence="4">The sequence shown here is derived from an EMBL/GenBank/DDBJ whole genome shotgun (WGS) entry which is preliminary data.</text>
</comment>
<organism evidence="4 5">
    <name type="scientific">Variovorax paradoxus</name>
    <dbReference type="NCBI Taxonomy" id="34073"/>
    <lineage>
        <taxon>Bacteria</taxon>
        <taxon>Pseudomonadati</taxon>
        <taxon>Pseudomonadota</taxon>
        <taxon>Betaproteobacteria</taxon>
        <taxon>Burkholderiales</taxon>
        <taxon>Comamonadaceae</taxon>
        <taxon>Variovorax</taxon>
    </lineage>
</organism>
<protein>
    <recommendedName>
        <fullName evidence="3">Sulfur carrier protein FdhD</fullName>
    </recommendedName>
</protein>
<evidence type="ECO:0000256" key="1">
    <source>
        <dbReference type="ARBA" id="ARBA00022490"/>
    </source>
</evidence>
<comment type="subcellular location">
    <subcellularLocation>
        <location evidence="3">Cytoplasm</location>
    </subcellularLocation>
</comment>
<dbReference type="PANTHER" id="PTHR30592">
    <property type="entry name" value="FORMATE DEHYDROGENASE"/>
    <property type="match status" value="1"/>
</dbReference>
<evidence type="ECO:0000256" key="3">
    <source>
        <dbReference type="HAMAP-Rule" id="MF_00187"/>
    </source>
</evidence>
<dbReference type="InterPro" id="IPR003786">
    <property type="entry name" value="FdhD"/>
</dbReference>
<proteinExistence type="inferred from homology"/>
<dbReference type="GO" id="GO:0097163">
    <property type="term" value="F:sulfur carrier activity"/>
    <property type="evidence" value="ECO:0007669"/>
    <property type="project" value="UniProtKB-UniRule"/>
</dbReference>
<dbReference type="EMBL" id="LVHG01000013">
    <property type="protein sequence ID" value="OAK66822.1"/>
    <property type="molecule type" value="Genomic_DNA"/>
</dbReference>
<evidence type="ECO:0000313" key="4">
    <source>
        <dbReference type="EMBL" id="OAK66822.1"/>
    </source>
</evidence>
<gene>
    <name evidence="3" type="primary">fdhD</name>
    <name evidence="4" type="ORF">A3K87_06025</name>
</gene>
<feature type="active site" description="Cysteine persulfide intermediate" evidence="3">
    <location>
        <position position="114"/>
    </location>
</feature>
<dbReference type="HAMAP" id="MF_00187">
    <property type="entry name" value="FdhD"/>
    <property type="match status" value="1"/>
</dbReference>
<dbReference type="Proteomes" id="UP000077852">
    <property type="component" value="Unassembled WGS sequence"/>
</dbReference>
<dbReference type="Gene3D" id="3.10.20.10">
    <property type="match status" value="1"/>
</dbReference>
<dbReference type="InterPro" id="IPR016193">
    <property type="entry name" value="Cytidine_deaminase-like"/>
</dbReference>
<dbReference type="Pfam" id="PF02634">
    <property type="entry name" value="FdhD-NarQ"/>
    <property type="match status" value="1"/>
</dbReference>
<dbReference type="PIRSF" id="PIRSF015626">
    <property type="entry name" value="FdhD"/>
    <property type="match status" value="1"/>
</dbReference>
<dbReference type="NCBIfam" id="TIGR00129">
    <property type="entry name" value="fdhD_narQ"/>
    <property type="match status" value="1"/>
</dbReference>
<dbReference type="GO" id="GO:0006777">
    <property type="term" value="P:Mo-molybdopterin cofactor biosynthetic process"/>
    <property type="evidence" value="ECO:0007669"/>
    <property type="project" value="UniProtKB-UniRule"/>
</dbReference>
<sequence length="273" mass="28956">MHVFGERGLAPEGVVRDDTLASEVPVALVFNGVSHAVMMATPQDIEAFALGFALSEGILDAAADCRGIDVRTIDASDAGLPQGMPGIEVQLEISTRSFERLKDRRRSLAGRTGCGVCGVESFAGLDLTPQRVPPRDWIERIDLATVLRAFAAMPPRQTLNAEAGAIHAAAWATVDGELTDLMEDVGRHNALDKLLGKLALAGRLAEPGFVLMSSRGSHELVRKCVRLGIAAMATISAPTSMGVRMAELSGLRFWGLCRAPRGVLYADGLSPGN</sequence>
<reference evidence="4 5" key="1">
    <citation type="submission" date="2016-03" db="EMBL/GenBank/DDBJ databases">
        <title>Genome sequence of Variovorax paradoxus KB5.</title>
        <authorList>
            <person name="Jeong H."/>
            <person name="Hong C.E."/>
            <person name="Jo S.H."/>
            <person name="Park J.M."/>
        </authorList>
    </citation>
    <scope>NUCLEOTIDE SEQUENCE [LARGE SCALE GENOMIC DNA]</scope>
    <source>
        <strain evidence="4 5">KB5</strain>
    </source>
</reference>
<comment type="function">
    <text evidence="3">Required for formate dehydrogenase (FDH) activity. Acts as a sulfur carrier protein that transfers sulfur from IscS to the molybdenum cofactor prior to its insertion into FDH.</text>
</comment>
<dbReference type="Gene3D" id="3.40.140.10">
    <property type="entry name" value="Cytidine Deaminase, domain 2"/>
    <property type="match status" value="1"/>
</dbReference>